<comment type="caution">
    <text evidence="1">The sequence shown here is derived from an EMBL/GenBank/DDBJ whole genome shotgun (WGS) entry which is preliminary data.</text>
</comment>
<evidence type="ECO:0000313" key="1">
    <source>
        <dbReference type="EMBL" id="CAG8721925.1"/>
    </source>
</evidence>
<sequence>GLRIFVKDRKMRTASIGSRKSGDFGSIRSLRSLEMNPKADQSLGDVLFGTGTPAAASDHSSDLSSTDEAPQSPSPSPRPQSAMSRPNSIISRRALHSHSAGPSSAGIVPNISAANVNPRPVSFRRATTSVAPVASNSQSFAQPSSSSSKSTSQPTPAHSIFSTTKPPSSYEQRLTAQDIPPLDPDATPKPKRPPSSSAPPIFVPPAPIFTKNAPNIQPKPRDFAFGIDGKVTPAGMVSSTPRPAIANQRANLPRVPSEPRSSAAAIQDTRPTESDELKEMRERLNRMMQDIDSVSDQIQKVKMQLK</sequence>
<accession>A0ACA9PTL4</accession>
<proteinExistence type="predicted"/>
<feature type="non-terminal residue" evidence="1">
    <location>
        <position position="1"/>
    </location>
</feature>
<dbReference type="EMBL" id="CAJVPT010039095">
    <property type="protein sequence ID" value="CAG8721925.1"/>
    <property type="molecule type" value="Genomic_DNA"/>
</dbReference>
<protein>
    <submittedName>
        <fullName evidence="1">10013_t:CDS:1</fullName>
    </submittedName>
</protein>
<gene>
    <name evidence="1" type="ORF">ACOLOM_LOCUS11178</name>
</gene>
<evidence type="ECO:0000313" key="2">
    <source>
        <dbReference type="Proteomes" id="UP000789525"/>
    </source>
</evidence>
<dbReference type="Proteomes" id="UP000789525">
    <property type="component" value="Unassembled WGS sequence"/>
</dbReference>
<keyword evidence="2" id="KW-1185">Reference proteome</keyword>
<reference evidence="1" key="1">
    <citation type="submission" date="2021-06" db="EMBL/GenBank/DDBJ databases">
        <authorList>
            <person name="Kallberg Y."/>
            <person name="Tangrot J."/>
            <person name="Rosling A."/>
        </authorList>
    </citation>
    <scope>NUCLEOTIDE SEQUENCE</scope>
    <source>
        <strain evidence="1">CL356</strain>
    </source>
</reference>
<name>A0ACA9PTL4_9GLOM</name>
<organism evidence="1 2">
    <name type="scientific">Acaulospora colombiana</name>
    <dbReference type="NCBI Taxonomy" id="27376"/>
    <lineage>
        <taxon>Eukaryota</taxon>
        <taxon>Fungi</taxon>
        <taxon>Fungi incertae sedis</taxon>
        <taxon>Mucoromycota</taxon>
        <taxon>Glomeromycotina</taxon>
        <taxon>Glomeromycetes</taxon>
        <taxon>Diversisporales</taxon>
        <taxon>Acaulosporaceae</taxon>
        <taxon>Acaulospora</taxon>
    </lineage>
</organism>